<dbReference type="RefSeq" id="WP_074816056.1">
    <property type="nucleotide sequence ID" value="NZ_FOJX01000008.1"/>
</dbReference>
<evidence type="ECO:0000313" key="3">
    <source>
        <dbReference type="Proteomes" id="UP000183843"/>
    </source>
</evidence>
<dbReference type="InterPro" id="IPR007345">
    <property type="entry name" value="Polysacch_pyruvyl_Trfase"/>
</dbReference>
<reference evidence="2 3" key="1">
    <citation type="submission" date="2016-10" db="EMBL/GenBank/DDBJ databases">
        <authorList>
            <person name="de Groot N.N."/>
        </authorList>
    </citation>
    <scope>NUCLEOTIDE SEQUENCE [LARGE SCALE GENOMIC DNA]</scope>
    <source>
        <strain evidence="2 3">L14</strain>
    </source>
</reference>
<accession>A0A1I0XZ33</accession>
<proteinExistence type="predicted"/>
<gene>
    <name evidence="2" type="ORF">SAMN05216587_10817</name>
</gene>
<keyword evidence="2" id="KW-0808">Transferase</keyword>
<dbReference type="EMBL" id="FOJX01000008">
    <property type="protein sequence ID" value="SFB05253.1"/>
    <property type="molecule type" value="Genomic_DNA"/>
</dbReference>
<sequence length="304" mass="34827">MKILYFNNCWFTNVGEAFIDIGGMELVKKIFGYQCRIACLSAMTDYYVRNAPAKKWLSLGGGQTSTLKHMSDYLSADYVVIPGMVGTKEYLNSPARRMVDTLVKKGCKAIFLGLGGIDYDKDEIEAISAYFKQIKPAFITTRDNDVYGYYKDIVPCIRGLDCAFWVIDAFDPKGFVNKSYNVVTFNRMTEPVEFKDMHNVIRPWHMQYAFRKEMGDPSVMISDTPYDYLTLYANADKVYTDLVHATITSLMYGTPVKFYKNGTRWRAFEALDDLKSEDGWLSVDKTSLESQKEKIIREIKAIVM</sequence>
<evidence type="ECO:0000259" key="1">
    <source>
        <dbReference type="Pfam" id="PF04230"/>
    </source>
</evidence>
<protein>
    <submittedName>
        <fullName evidence="2">Polysaccharide pyruvyl transferase</fullName>
    </submittedName>
</protein>
<organism evidence="2 3">
    <name type="scientific">Selenomonas ruminantium</name>
    <dbReference type="NCBI Taxonomy" id="971"/>
    <lineage>
        <taxon>Bacteria</taxon>
        <taxon>Bacillati</taxon>
        <taxon>Bacillota</taxon>
        <taxon>Negativicutes</taxon>
        <taxon>Selenomonadales</taxon>
        <taxon>Selenomonadaceae</taxon>
        <taxon>Selenomonas</taxon>
    </lineage>
</organism>
<dbReference type="AlphaFoldDB" id="A0A1I0XZ33"/>
<evidence type="ECO:0000313" key="2">
    <source>
        <dbReference type="EMBL" id="SFB05253.1"/>
    </source>
</evidence>
<feature type="domain" description="Polysaccharide pyruvyl transferase" evidence="1">
    <location>
        <begin position="56"/>
        <end position="256"/>
    </location>
</feature>
<dbReference type="Pfam" id="PF04230">
    <property type="entry name" value="PS_pyruv_trans"/>
    <property type="match status" value="1"/>
</dbReference>
<name>A0A1I0XZ33_SELRU</name>
<dbReference type="Proteomes" id="UP000183843">
    <property type="component" value="Unassembled WGS sequence"/>
</dbReference>
<dbReference type="GO" id="GO:0016740">
    <property type="term" value="F:transferase activity"/>
    <property type="evidence" value="ECO:0007669"/>
    <property type="project" value="UniProtKB-KW"/>
</dbReference>